<evidence type="ECO:0000313" key="2">
    <source>
        <dbReference type="Proteomes" id="UP000002318"/>
    </source>
</evidence>
<organism evidence="1 2">
    <name type="scientific">Sediminispirochaeta smaragdinae (strain DSM 11293 / JCM 15392 / SEBR 4228)</name>
    <name type="common">Spirochaeta smaragdinae</name>
    <dbReference type="NCBI Taxonomy" id="573413"/>
    <lineage>
        <taxon>Bacteria</taxon>
        <taxon>Pseudomonadati</taxon>
        <taxon>Spirochaetota</taxon>
        <taxon>Spirochaetia</taxon>
        <taxon>Spirochaetales</taxon>
        <taxon>Spirochaetaceae</taxon>
        <taxon>Sediminispirochaeta</taxon>
    </lineage>
</organism>
<name>E1R5Q3_SEDSS</name>
<dbReference type="HOGENOM" id="CLU_100589_0_0_12"/>
<keyword evidence="2" id="KW-1185">Reference proteome</keyword>
<dbReference type="RefSeq" id="WP_013254132.1">
    <property type="nucleotide sequence ID" value="NC_014364.1"/>
</dbReference>
<dbReference type="KEGG" id="ssm:Spirs_1541"/>
<dbReference type="AlphaFoldDB" id="E1R5Q3"/>
<dbReference type="OrthoDB" id="9812700at2"/>
<accession>E1R5Q3</accession>
<dbReference type="EMBL" id="CP002116">
    <property type="protein sequence ID" value="ADK80668.1"/>
    <property type="molecule type" value="Genomic_DNA"/>
</dbReference>
<evidence type="ECO:0000313" key="1">
    <source>
        <dbReference type="EMBL" id="ADK80668.1"/>
    </source>
</evidence>
<dbReference type="eggNOG" id="COG3330">
    <property type="taxonomic scope" value="Bacteria"/>
</dbReference>
<sequence>MTRERLLTLSKETLVALARREGLYVEDDLDFDEDDREEIIDQIMDALEEDRSERIAGNNSAMQAKGRKYDILLDEEIVSQETEEYLLPDHYNETRIVLLLRDPLWAYAYWDIQDVRLKSLCDEPYYEGLFLRVYEFSSAIPSKDHVIDYFDIPVKEEDDNWYISLPKPGGFFCVDLRGKSLHGETLLCRSNMIKSPLGYIAENQEDFFSHPDQMKVLLSGLWDFEGREDERERIPQRVLQILDYQDLSIGN</sequence>
<protein>
    <recommendedName>
        <fullName evidence="3">DUF4912 domain-containing protein</fullName>
    </recommendedName>
</protein>
<reference evidence="1 2" key="1">
    <citation type="journal article" date="2010" name="Stand. Genomic Sci.">
        <title>Complete genome sequence of Spirochaeta smaragdinae type strain (SEBR 4228).</title>
        <authorList>
            <person name="Mavromatis K."/>
            <person name="Yasawong M."/>
            <person name="Chertkov O."/>
            <person name="Lapidus A."/>
            <person name="Lucas S."/>
            <person name="Nolan M."/>
            <person name="Del Rio T.G."/>
            <person name="Tice H."/>
            <person name="Cheng J.F."/>
            <person name="Pitluck S."/>
            <person name="Liolios K."/>
            <person name="Ivanova N."/>
            <person name="Tapia R."/>
            <person name="Han C."/>
            <person name="Bruce D."/>
            <person name="Goodwin L."/>
            <person name="Pati A."/>
            <person name="Chen A."/>
            <person name="Palaniappan K."/>
            <person name="Land M."/>
            <person name="Hauser L."/>
            <person name="Chang Y.J."/>
            <person name="Jeffries C.D."/>
            <person name="Detter J.C."/>
            <person name="Rohde M."/>
            <person name="Brambilla E."/>
            <person name="Spring S."/>
            <person name="Goker M."/>
            <person name="Sikorski J."/>
            <person name="Woyke T."/>
            <person name="Bristow J."/>
            <person name="Eisen J.A."/>
            <person name="Markowitz V."/>
            <person name="Hugenholtz P."/>
            <person name="Klenk H.P."/>
            <person name="Kyrpides N.C."/>
        </authorList>
    </citation>
    <scope>NUCLEOTIDE SEQUENCE [LARGE SCALE GENOMIC DNA]</scope>
    <source>
        <strain evidence="2">DSM 11293 / JCM 15392 / SEBR 4228</strain>
    </source>
</reference>
<dbReference type="InterPro" id="IPR032585">
    <property type="entry name" value="DUF4912"/>
</dbReference>
<dbReference type="Pfam" id="PF16258">
    <property type="entry name" value="DUF4912"/>
    <property type="match status" value="1"/>
</dbReference>
<evidence type="ECO:0008006" key="3">
    <source>
        <dbReference type="Google" id="ProtNLM"/>
    </source>
</evidence>
<proteinExistence type="predicted"/>
<dbReference type="STRING" id="573413.Spirs_1541"/>
<gene>
    <name evidence="1" type="ordered locus">Spirs_1541</name>
</gene>
<dbReference type="Proteomes" id="UP000002318">
    <property type="component" value="Chromosome"/>
</dbReference>